<accession>A0A315V117</accession>
<feature type="region of interest" description="Disordered" evidence="1">
    <location>
        <begin position="67"/>
        <end position="93"/>
    </location>
</feature>
<comment type="caution">
    <text evidence="3">The sequence shown here is derived from an EMBL/GenBank/DDBJ whole genome shotgun (WGS) entry which is preliminary data.</text>
</comment>
<dbReference type="Pfam" id="PF09004">
    <property type="entry name" value="ALKBH8_N"/>
    <property type="match status" value="1"/>
</dbReference>
<keyword evidence="4" id="KW-1185">Reference proteome</keyword>
<dbReference type="GO" id="GO:0016706">
    <property type="term" value="F:2-oxoglutarate-dependent dioxygenase activity"/>
    <property type="evidence" value="ECO:0007669"/>
    <property type="project" value="InterPro"/>
</dbReference>
<dbReference type="InterPro" id="IPR015095">
    <property type="entry name" value="AlkB_hom8_N"/>
</dbReference>
<sequence>MTAVFSSRRGSNGKPPDWKPFPKLSGLNRQSPAAAKNRKTLIDDTVCVVSGDNDGCISSRVAVPPHGVCDADGGTEEGGEAQEGDEDGGHLADSVRPAGGLAVHHHTALWEGRTQTQMIRGIRGQPQSHTKHKSSSSLRICTAGRRGVKRRPNLERRKRTTVTTVTALCVKNKTDIQPLTISGTCVERVPVFRFLGMELEDKLTWSTNTKELLKKAQRRLYCLRILKKNCLPSDLLQALYHCSIDSVLTYSLCVWYGSSTSSDNKVLQRVVRAAERTTGCLPPHHGTDLQAPQESYGHFK</sequence>
<evidence type="ECO:0000313" key="3">
    <source>
        <dbReference type="EMBL" id="PWA16875.1"/>
    </source>
</evidence>
<reference evidence="3 4" key="1">
    <citation type="journal article" date="2018" name="G3 (Bethesda)">
        <title>A High-Quality Reference Genome for the Invasive Mosquitofish Gambusia affinis Using a Chicago Library.</title>
        <authorList>
            <person name="Hoffberg S.L."/>
            <person name="Troendle N.J."/>
            <person name="Glenn T.C."/>
            <person name="Mahmud O."/>
            <person name="Louha S."/>
            <person name="Chalopin D."/>
            <person name="Bennetzen J.L."/>
            <person name="Mauricio R."/>
        </authorList>
    </citation>
    <scope>NUCLEOTIDE SEQUENCE [LARGE SCALE GENOMIC DNA]</scope>
    <source>
        <strain evidence="3">NE01/NJP1002.9</strain>
        <tissue evidence="3">Muscle</tissue>
    </source>
</reference>
<feature type="compositionally biased region" description="Acidic residues" evidence="1">
    <location>
        <begin position="73"/>
        <end position="86"/>
    </location>
</feature>
<organism evidence="3 4">
    <name type="scientific">Gambusia affinis</name>
    <name type="common">Western mosquitofish</name>
    <name type="synonym">Heterandria affinis</name>
    <dbReference type="NCBI Taxonomy" id="33528"/>
    <lineage>
        <taxon>Eukaryota</taxon>
        <taxon>Metazoa</taxon>
        <taxon>Chordata</taxon>
        <taxon>Craniata</taxon>
        <taxon>Vertebrata</taxon>
        <taxon>Euteleostomi</taxon>
        <taxon>Actinopterygii</taxon>
        <taxon>Neopterygii</taxon>
        <taxon>Teleostei</taxon>
        <taxon>Neoteleostei</taxon>
        <taxon>Acanthomorphata</taxon>
        <taxon>Ovalentaria</taxon>
        <taxon>Atherinomorphae</taxon>
        <taxon>Cyprinodontiformes</taxon>
        <taxon>Poeciliidae</taxon>
        <taxon>Poeciliinae</taxon>
        <taxon>Gambusia</taxon>
    </lineage>
</organism>
<gene>
    <name evidence="3" type="ORF">CCH79_00012705</name>
</gene>
<dbReference type="EMBL" id="NHOQ01002459">
    <property type="protein sequence ID" value="PWA16875.1"/>
    <property type="molecule type" value="Genomic_DNA"/>
</dbReference>
<protein>
    <recommendedName>
        <fullName evidence="2">Alkylated DNA repair protein AlkB homologue 8 N-terminal domain-containing protein</fullName>
    </recommendedName>
</protein>
<dbReference type="GO" id="GO:0008168">
    <property type="term" value="F:methyltransferase activity"/>
    <property type="evidence" value="ECO:0007669"/>
    <property type="project" value="InterPro"/>
</dbReference>
<evidence type="ECO:0000256" key="1">
    <source>
        <dbReference type="SAM" id="MobiDB-lite"/>
    </source>
</evidence>
<feature type="domain" description="Alkylated DNA repair protein AlkB homologue 8 N-terminal" evidence="2">
    <location>
        <begin position="205"/>
        <end position="246"/>
    </location>
</feature>
<feature type="region of interest" description="Disordered" evidence="1">
    <location>
        <begin position="279"/>
        <end position="300"/>
    </location>
</feature>
<proteinExistence type="predicted"/>
<evidence type="ECO:0000313" key="4">
    <source>
        <dbReference type="Proteomes" id="UP000250572"/>
    </source>
</evidence>
<dbReference type="AlphaFoldDB" id="A0A315V117"/>
<dbReference type="Proteomes" id="UP000250572">
    <property type="component" value="Unassembled WGS sequence"/>
</dbReference>
<feature type="compositionally biased region" description="Polar residues" evidence="1">
    <location>
        <begin position="1"/>
        <end position="10"/>
    </location>
</feature>
<name>A0A315V117_GAMAF</name>
<feature type="region of interest" description="Disordered" evidence="1">
    <location>
        <begin position="1"/>
        <end position="37"/>
    </location>
</feature>
<evidence type="ECO:0000259" key="2">
    <source>
        <dbReference type="Pfam" id="PF09004"/>
    </source>
</evidence>